<name>A0A6B9HC32_STRSC</name>
<gene>
    <name evidence="1" type="primary">nec1</name>
</gene>
<protein>
    <submittedName>
        <fullName evidence="1">Virulence protein Nec1</fullName>
    </submittedName>
</protein>
<dbReference type="EMBL" id="MN393487">
    <property type="protein sequence ID" value="QGY72281.1"/>
    <property type="molecule type" value="Genomic_DNA"/>
</dbReference>
<proteinExistence type="predicted"/>
<reference evidence="1" key="1">
    <citation type="submission" date="2019-08" db="EMBL/GenBank/DDBJ databases">
        <authorList>
            <person name="Hunjan M."/>
            <person name="Sabhikhi H."/>
        </authorList>
    </citation>
    <scope>NUCLEOTIDE SEQUENCE</scope>
    <source>
        <strain evidence="1">Strep137</strain>
    </source>
</reference>
<evidence type="ECO:0000313" key="1">
    <source>
        <dbReference type="EMBL" id="QGY72281.1"/>
    </source>
</evidence>
<dbReference type="AlphaFoldDB" id="A0A6B9HC32"/>
<organism evidence="1">
    <name type="scientific">Streptomyces scabiei</name>
    <dbReference type="NCBI Taxonomy" id="1930"/>
    <lineage>
        <taxon>Bacteria</taxon>
        <taxon>Bacillati</taxon>
        <taxon>Actinomycetota</taxon>
        <taxon>Actinomycetes</taxon>
        <taxon>Kitasatosporales</taxon>
        <taxon>Streptomycetaceae</taxon>
        <taxon>Streptomyces</taxon>
    </lineage>
</organism>
<sequence length="221" mass="24054">MSANASPGRNGGQPVLGPVCFFLKAPFKTPRLQRGRVVNLKIRTLGDLMRTSGVTPKTQSSSPKRRVLTSLATILAASGVVVANPSAAFANSTFTAVGYCDTNYQCAGGSGSSSRWSVNFDDGPTVSTIDLHELYRDQSDTMSSFRILGSVMSRANHPNETVTIHQQFYRDNGGQVPLGEYETRFRASSSNNAQRFNFDQGIPNLPWNDQVSSVAIWITRK</sequence>
<accession>A0A6B9HC32</accession>
<dbReference type="InterPro" id="IPR018836">
    <property type="entry name" value="Necrogenic_Nec1"/>
</dbReference>
<dbReference type="Pfam" id="PF10379">
    <property type="entry name" value="nec1"/>
    <property type="match status" value="1"/>
</dbReference>